<keyword evidence="4" id="KW-1185">Reference proteome</keyword>
<dbReference type="Pfam" id="PF13847">
    <property type="entry name" value="Methyltransf_31"/>
    <property type="match status" value="1"/>
</dbReference>
<keyword evidence="3" id="KW-0808">Transferase</keyword>
<gene>
    <name evidence="3" type="ORF">ACFOUR_16260</name>
</gene>
<dbReference type="RefSeq" id="WP_256531568.1">
    <property type="nucleotide sequence ID" value="NZ_CP101824.1"/>
</dbReference>
<dbReference type="EC" id="2.1.1.-" evidence="3"/>
<accession>A0ABD5NT44</accession>
<feature type="compositionally biased region" description="Basic and acidic residues" evidence="1">
    <location>
        <begin position="7"/>
        <end position="18"/>
    </location>
</feature>
<sequence length="284" mass="30436">MTSNMDNRARPERERESSGAEGGSRPSSMDADDVGMAGTNSADPDLLDAFRADGATVVSRDDVAALDPTAHDRGRSLYDWWSDRDWLYDAVIGLAGSLRDDTFDALALEPGETVLDLACGPGTNFEVLREAVGPDGTVVGLDYSPGMVQSARTQVDERGWENVHVVQADASVTCGPDDAFDAVVTTFALHTFPDAAGALETVHDALAPDGRFVVLDSRPLTDGLASRINPVYERVIEWMVNHQRGVDTLELLRETFERVRVVETYDGGAGYLAVAETGDANASG</sequence>
<dbReference type="GO" id="GO:0032259">
    <property type="term" value="P:methylation"/>
    <property type="evidence" value="ECO:0007669"/>
    <property type="project" value="UniProtKB-KW"/>
</dbReference>
<dbReference type="GeneID" id="73904318"/>
<dbReference type="InterPro" id="IPR025714">
    <property type="entry name" value="Methyltranfer_dom"/>
</dbReference>
<dbReference type="CDD" id="cd02440">
    <property type="entry name" value="AdoMet_MTases"/>
    <property type="match status" value="1"/>
</dbReference>
<dbReference type="Proteomes" id="UP001595846">
    <property type="component" value="Unassembled WGS sequence"/>
</dbReference>
<dbReference type="AlphaFoldDB" id="A0ABD5NT44"/>
<organism evidence="3 4">
    <name type="scientific">Halovivax cerinus</name>
    <dbReference type="NCBI Taxonomy" id="1487865"/>
    <lineage>
        <taxon>Archaea</taxon>
        <taxon>Methanobacteriati</taxon>
        <taxon>Methanobacteriota</taxon>
        <taxon>Stenosarchaea group</taxon>
        <taxon>Halobacteria</taxon>
        <taxon>Halobacteriales</taxon>
        <taxon>Natrialbaceae</taxon>
        <taxon>Halovivax</taxon>
    </lineage>
</organism>
<name>A0ABD5NT44_9EURY</name>
<dbReference type="Gene3D" id="3.40.50.150">
    <property type="entry name" value="Vaccinia Virus protein VP39"/>
    <property type="match status" value="1"/>
</dbReference>
<dbReference type="GO" id="GO:0008168">
    <property type="term" value="F:methyltransferase activity"/>
    <property type="evidence" value="ECO:0007669"/>
    <property type="project" value="UniProtKB-KW"/>
</dbReference>
<feature type="domain" description="Methyltransferase" evidence="2">
    <location>
        <begin position="109"/>
        <end position="218"/>
    </location>
</feature>
<feature type="region of interest" description="Disordered" evidence="1">
    <location>
        <begin position="1"/>
        <end position="45"/>
    </location>
</feature>
<evidence type="ECO:0000259" key="2">
    <source>
        <dbReference type="Pfam" id="PF13847"/>
    </source>
</evidence>
<dbReference type="PANTHER" id="PTHR43861">
    <property type="entry name" value="TRANS-ACONITATE 2-METHYLTRANSFERASE-RELATED"/>
    <property type="match status" value="1"/>
</dbReference>
<reference evidence="3 4" key="1">
    <citation type="journal article" date="2019" name="Int. J. Syst. Evol. Microbiol.">
        <title>The Global Catalogue of Microorganisms (GCM) 10K type strain sequencing project: providing services to taxonomists for standard genome sequencing and annotation.</title>
        <authorList>
            <consortium name="The Broad Institute Genomics Platform"/>
            <consortium name="The Broad Institute Genome Sequencing Center for Infectious Disease"/>
            <person name="Wu L."/>
            <person name="Ma J."/>
        </authorList>
    </citation>
    <scope>NUCLEOTIDE SEQUENCE [LARGE SCALE GENOMIC DNA]</scope>
    <source>
        <strain evidence="3 4">IBRC-M 10256</strain>
    </source>
</reference>
<protein>
    <submittedName>
        <fullName evidence="3">Class I SAM-dependent methyltransferase</fullName>
        <ecNumber evidence="3">2.1.1.-</ecNumber>
    </submittedName>
</protein>
<evidence type="ECO:0000313" key="3">
    <source>
        <dbReference type="EMBL" id="MFC3959916.1"/>
    </source>
</evidence>
<dbReference type="SUPFAM" id="SSF53335">
    <property type="entry name" value="S-adenosyl-L-methionine-dependent methyltransferases"/>
    <property type="match status" value="1"/>
</dbReference>
<dbReference type="PANTHER" id="PTHR43861:SF1">
    <property type="entry name" value="TRANS-ACONITATE 2-METHYLTRANSFERASE"/>
    <property type="match status" value="1"/>
</dbReference>
<evidence type="ECO:0000256" key="1">
    <source>
        <dbReference type="SAM" id="MobiDB-lite"/>
    </source>
</evidence>
<keyword evidence="3" id="KW-0489">Methyltransferase</keyword>
<proteinExistence type="predicted"/>
<evidence type="ECO:0000313" key="4">
    <source>
        <dbReference type="Proteomes" id="UP001595846"/>
    </source>
</evidence>
<comment type="caution">
    <text evidence="3">The sequence shown here is derived from an EMBL/GenBank/DDBJ whole genome shotgun (WGS) entry which is preliminary data.</text>
</comment>
<dbReference type="EMBL" id="JBHSAQ010000014">
    <property type="protein sequence ID" value="MFC3959916.1"/>
    <property type="molecule type" value="Genomic_DNA"/>
</dbReference>
<dbReference type="InterPro" id="IPR029063">
    <property type="entry name" value="SAM-dependent_MTases_sf"/>
</dbReference>